<organism evidence="1 2">
    <name type="scientific">Coprinopsis marcescibilis</name>
    <name type="common">Agaric fungus</name>
    <name type="synonym">Psathyrella marcescibilis</name>
    <dbReference type="NCBI Taxonomy" id="230819"/>
    <lineage>
        <taxon>Eukaryota</taxon>
        <taxon>Fungi</taxon>
        <taxon>Dikarya</taxon>
        <taxon>Basidiomycota</taxon>
        <taxon>Agaricomycotina</taxon>
        <taxon>Agaricomycetes</taxon>
        <taxon>Agaricomycetidae</taxon>
        <taxon>Agaricales</taxon>
        <taxon>Agaricineae</taxon>
        <taxon>Psathyrellaceae</taxon>
        <taxon>Coprinopsis</taxon>
    </lineage>
</organism>
<dbReference type="AlphaFoldDB" id="A0A5C3KD46"/>
<dbReference type="EMBL" id="ML210446">
    <property type="protein sequence ID" value="TFK17955.1"/>
    <property type="molecule type" value="Genomic_DNA"/>
</dbReference>
<proteinExistence type="predicted"/>
<keyword evidence="2" id="KW-1185">Reference proteome</keyword>
<reference evidence="1 2" key="1">
    <citation type="journal article" date="2019" name="Nat. Ecol. Evol.">
        <title>Megaphylogeny resolves global patterns of mushroom evolution.</title>
        <authorList>
            <person name="Varga T."/>
            <person name="Krizsan K."/>
            <person name="Foldi C."/>
            <person name="Dima B."/>
            <person name="Sanchez-Garcia M."/>
            <person name="Sanchez-Ramirez S."/>
            <person name="Szollosi G.J."/>
            <person name="Szarkandi J.G."/>
            <person name="Papp V."/>
            <person name="Albert L."/>
            <person name="Andreopoulos W."/>
            <person name="Angelini C."/>
            <person name="Antonin V."/>
            <person name="Barry K.W."/>
            <person name="Bougher N.L."/>
            <person name="Buchanan P."/>
            <person name="Buyck B."/>
            <person name="Bense V."/>
            <person name="Catcheside P."/>
            <person name="Chovatia M."/>
            <person name="Cooper J."/>
            <person name="Damon W."/>
            <person name="Desjardin D."/>
            <person name="Finy P."/>
            <person name="Geml J."/>
            <person name="Haridas S."/>
            <person name="Hughes K."/>
            <person name="Justo A."/>
            <person name="Karasinski D."/>
            <person name="Kautmanova I."/>
            <person name="Kiss B."/>
            <person name="Kocsube S."/>
            <person name="Kotiranta H."/>
            <person name="LaButti K.M."/>
            <person name="Lechner B.E."/>
            <person name="Liimatainen K."/>
            <person name="Lipzen A."/>
            <person name="Lukacs Z."/>
            <person name="Mihaltcheva S."/>
            <person name="Morgado L.N."/>
            <person name="Niskanen T."/>
            <person name="Noordeloos M.E."/>
            <person name="Ohm R.A."/>
            <person name="Ortiz-Santana B."/>
            <person name="Ovrebo C."/>
            <person name="Racz N."/>
            <person name="Riley R."/>
            <person name="Savchenko A."/>
            <person name="Shiryaev A."/>
            <person name="Soop K."/>
            <person name="Spirin V."/>
            <person name="Szebenyi C."/>
            <person name="Tomsovsky M."/>
            <person name="Tulloss R.E."/>
            <person name="Uehling J."/>
            <person name="Grigoriev I.V."/>
            <person name="Vagvolgyi C."/>
            <person name="Papp T."/>
            <person name="Martin F.M."/>
            <person name="Miettinen O."/>
            <person name="Hibbett D.S."/>
            <person name="Nagy L.G."/>
        </authorList>
    </citation>
    <scope>NUCLEOTIDE SEQUENCE [LARGE SCALE GENOMIC DNA]</scope>
    <source>
        <strain evidence="1 2">CBS 121175</strain>
    </source>
</reference>
<evidence type="ECO:0000313" key="2">
    <source>
        <dbReference type="Proteomes" id="UP000307440"/>
    </source>
</evidence>
<dbReference type="Proteomes" id="UP000307440">
    <property type="component" value="Unassembled WGS sequence"/>
</dbReference>
<protein>
    <submittedName>
        <fullName evidence="1">Uncharacterized protein</fullName>
    </submittedName>
</protein>
<gene>
    <name evidence="1" type="ORF">FA15DRAFT_296169</name>
</gene>
<accession>A0A5C3KD46</accession>
<name>A0A5C3KD46_COPMA</name>
<sequence>MLLASRIRQCDLLAHRSICLHPRPTLDPSATPRLLCSAFYPWLRHNEEQRCHSHPWWMAGPFGQPWQIQFDARRVIVTTCHCISSSTASSTPSTVHRFLVPSPRVPSTSHASSS</sequence>
<evidence type="ECO:0000313" key="1">
    <source>
        <dbReference type="EMBL" id="TFK17955.1"/>
    </source>
</evidence>